<feature type="signal peptide" evidence="5">
    <location>
        <begin position="1"/>
        <end position="35"/>
    </location>
</feature>
<feature type="domain" description="F5/8 type C" evidence="6">
    <location>
        <begin position="769"/>
        <end position="855"/>
    </location>
</feature>
<dbReference type="PANTHER" id="PTHR43536:SF1">
    <property type="entry name" value="MANNOSYLGLYCOPROTEIN ENDO-BETA-MANNOSIDASE"/>
    <property type="match status" value="1"/>
</dbReference>
<dbReference type="InterPro" id="IPR008979">
    <property type="entry name" value="Galactose-bd-like_sf"/>
</dbReference>
<sequence length="1360" mass="146464">MSDVDSPTNSLTHPTRRGVLAGGATLLAGFGLATAAASPATASPATAAGPTTSATPTSTGDLAVNRPVTVSSTDYAPTPGAFAVDTLCETGVKGTGWRAAQGDPQWISVDLQASCTITKVTLVFEATLSDPAFDGNYSATYGDEILSSAAVAFSLDTSVDGKTWTSVYSTTAGTGAEMDITLPQPVTARYVRMTSTKRSNTNPVGLNGFQVYGTSHGSRPAATGWTSWGTHYAPAPALRVAADGTVPVESGWTVTLDDFVDGKDGKALSAASVDTSTWLPATVPGTVLASLVEQKHFPDPVAAFNNLQIPEALSRHSWWYRRTLDLPRGLDTSAGRHVWLEFDGITQTSQVWVNGVNVGSTPNPFRRGIFDITSALAKKGPQAIAVQATPMAHPGTPGDKSDNGNTFVQGGHLYLDSPTYLAASGWDWMPAVRDRGTGIWNHVRLRSTGQIVIGDARVQTSLPNLPKTDVAEITVTVPVTNVGTSATSTTVTIAFDHVTATKTVTVPAGGSVDVVFAPAVFPALRVKNPSLWWPNGYGEPALHELVMTAAVGRAVSDRRTTSFGIRQFGYASNEPVVVPPSVSPTFVVPSGSDLPGQVVNFQAATARYVRISMGQRATQYGFSLYTLAVRSSADPATDLALHQTATASSTGDSWGAPSNAVDGDTTTRWESVYADNQWLEVDLGASKAFDRVEIAWENAYALNFTVQTSDDGATWADQIAVDNNAALGDTATQTESFASQTARYLRIQGGARATGYGISMWTLSAFDTSVSTTKDLAQGTTATASSDDGNPAPNAVDGNPRTRWSSAYQDDQWIQVDFGAATTFDQIAIAWEQAYARDYEIQVSTDASTWTTVKSVSNVITQLTISVNGVKVFCRGGNWGYDELLRRTDDGRLDTVVKMHRDMNFTMIRNWLGSSDREELYALADQYGILIWNDFWEAGAFNDDIPGYVDTVTETIRRYRTHPSIVVWCGANEENPPGHLDAGMRAAVAAEDGETIYIPNSAGGIVSGHGPYGWKDPSAYYDKSTFDTDAFGFHTEIGMPVVSVTETLQNMVGTEQGWPISEVWNYHDWSETANQQTGTYKTAIDTRLGESATLDQFSRRAQFVNYENHRAMFEAWNANLWKDASGLLLWMSHPTWYSTVWQTYDYDLDVNGAYYGSRIGCEPLHIQADPVNWRVVAVNHTRTSRTGVTLTATLYDLTGKKLDTPITQKVEIAASNTTTAFTVPTTPGAPALHLVRLAMTDSHGRLLSQNTYWRYTDASDMTALTSLPSTRLAISAGRQSRSGDSIETTVTVTNRGKTVAPMTRLSVLNRWNRRILPATYGDNYLWLLPGESRQVSVSWPADAGSARLSVDAYNASTVTC</sequence>
<dbReference type="SUPFAM" id="SSF49303">
    <property type="entry name" value="beta-Galactosidase/glucuronidase domain"/>
    <property type="match status" value="3"/>
</dbReference>
<name>A0A495II57_9MICO</name>
<evidence type="ECO:0000256" key="4">
    <source>
        <dbReference type="SAM" id="MobiDB-lite"/>
    </source>
</evidence>
<dbReference type="Pfam" id="PF00703">
    <property type="entry name" value="Glyco_hydro_2"/>
    <property type="match status" value="1"/>
</dbReference>
<dbReference type="InterPro" id="IPR000421">
    <property type="entry name" value="FA58C"/>
</dbReference>
<feature type="region of interest" description="Disordered" evidence="4">
    <location>
        <begin position="42"/>
        <end position="64"/>
    </location>
</feature>
<dbReference type="InterPro" id="IPR041351">
    <property type="entry name" value="Ig_GlcNase"/>
</dbReference>
<dbReference type="Pfam" id="PF22666">
    <property type="entry name" value="Glyco_hydro_2_N2"/>
    <property type="match status" value="1"/>
</dbReference>
<dbReference type="InterPro" id="IPR013783">
    <property type="entry name" value="Ig-like_fold"/>
</dbReference>
<comment type="caution">
    <text evidence="7">The sequence shown here is derived from an EMBL/GenBank/DDBJ whole genome shotgun (WGS) entry which is preliminary data.</text>
</comment>
<keyword evidence="2 7" id="KW-0378">Hydrolase</keyword>
<feature type="compositionally biased region" description="Low complexity" evidence="4">
    <location>
        <begin position="42"/>
        <end position="60"/>
    </location>
</feature>
<keyword evidence="8" id="KW-1185">Reference proteome</keyword>
<dbReference type="Pfam" id="PF00754">
    <property type="entry name" value="F5_F8_type_C"/>
    <property type="match status" value="3"/>
</dbReference>
<dbReference type="GO" id="GO:0005975">
    <property type="term" value="P:carbohydrate metabolic process"/>
    <property type="evidence" value="ECO:0007669"/>
    <property type="project" value="InterPro"/>
</dbReference>
<dbReference type="InterPro" id="IPR036156">
    <property type="entry name" value="Beta-gal/glucu_dom_sf"/>
</dbReference>
<dbReference type="InterPro" id="IPR043534">
    <property type="entry name" value="EBDG/EBM"/>
</dbReference>
<dbReference type="PROSITE" id="PS50022">
    <property type="entry name" value="FA58C_3"/>
    <property type="match status" value="3"/>
</dbReference>
<feature type="domain" description="F5/8 type C" evidence="6">
    <location>
        <begin position="622"/>
        <end position="768"/>
    </location>
</feature>
<feature type="domain" description="F5/8 type C" evidence="6">
    <location>
        <begin position="52"/>
        <end position="214"/>
    </location>
</feature>
<evidence type="ECO:0000256" key="2">
    <source>
        <dbReference type="ARBA" id="ARBA00022801"/>
    </source>
</evidence>
<feature type="compositionally biased region" description="Polar residues" evidence="4">
    <location>
        <begin position="777"/>
        <end position="788"/>
    </location>
</feature>
<evidence type="ECO:0000259" key="6">
    <source>
        <dbReference type="PROSITE" id="PS50022"/>
    </source>
</evidence>
<dbReference type="RefSeq" id="WP_121369667.1">
    <property type="nucleotide sequence ID" value="NZ_RBKS01000001.1"/>
</dbReference>
<evidence type="ECO:0000313" key="8">
    <source>
        <dbReference type="Proteomes" id="UP000280008"/>
    </source>
</evidence>
<dbReference type="InterPro" id="IPR006311">
    <property type="entry name" value="TAT_signal"/>
</dbReference>
<dbReference type="EMBL" id="RBKS01000001">
    <property type="protein sequence ID" value="RKR74795.1"/>
    <property type="molecule type" value="Genomic_DNA"/>
</dbReference>
<dbReference type="InterPro" id="IPR017853">
    <property type="entry name" value="GH"/>
</dbReference>
<protein>
    <submittedName>
        <fullName evidence="7">Glycosyl hydrolase family 2</fullName>
    </submittedName>
</protein>
<dbReference type="InterPro" id="IPR054593">
    <property type="entry name" value="Beta-mannosidase-like_N2"/>
</dbReference>
<dbReference type="PANTHER" id="PTHR43536">
    <property type="entry name" value="MANNOSYLGLYCOPROTEIN ENDO-BETA-MANNOSIDASE"/>
    <property type="match status" value="1"/>
</dbReference>
<feature type="region of interest" description="Disordered" evidence="4">
    <location>
        <begin position="777"/>
        <end position="803"/>
    </location>
</feature>
<dbReference type="PROSITE" id="PS51318">
    <property type="entry name" value="TAT"/>
    <property type="match status" value="1"/>
</dbReference>
<dbReference type="SUPFAM" id="SSF49785">
    <property type="entry name" value="Galactose-binding domain-like"/>
    <property type="match status" value="4"/>
</dbReference>
<dbReference type="GO" id="GO:0004553">
    <property type="term" value="F:hydrolase activity, hydrolyzing O-glycosyl compounds"/>
    <property type="evidence" value="ECO:0007669"/>
    <property type="project" value="InterPro"/>
</dbReference>
<dbReference type="SUPFAM" id="SSF51445">
    <property type="entry name" value="(Trans)glycosidases"/>
    <property type="match status" value="1"/>
</dbReference>
<dbReference type="Gene3D" id="3.20.20.80">
    <property type="entry name" value="Glycosidases"/>
    <property type="match status" value="1"/>
</dbReference>
<dbReference type="Proteomes" id="UP000280008">
    <property type="component" value="Unassembled WGS sequence"/>
</dbReference>
<evidence type="ECO:0000313" key="7">
    <source>
        <dbReference type="EMBL" id="RKR74795.1"/>
    </source>
</evidence>
<dbReference type="Gene3D" id="2.60.40.10">
    <property type="entry name" value="Immunoglobulins"/>
    <property type="match status" value="3"/>
</dbReference>
<evidence type="ECO:0000256" key="3">
    <source>
        <dbReference type="ARBA" id="ARBA00023295"/>
    </source>
</evidence>
<accession>A0A495II57</accession>
<proteinExistence type="inferred from homology"/>
<evidence type="ECO:0000256" key="5">
    <source>
        <dbReference type="SAM" id="SignalP"/>
    </source>
</evidence>
<keyword evidence="3" id="KW-0326">Glycosidase</keyword>
<dbReference type="Pfam" id="PF18368">
    <property type="entry name" value="Ig_GlcNase"/>
    <property type="match status" value="1"/>
</dbReference>
<gene>
    <name evidence="7" type="ORF">C8E83_1925</name>
</gene>
<keyword evidence="5" id="KW-0732">Signal</keyword>
<dbReference type="InterPro" id="IPR006102">
    <property type="entry name" value="Ig-like_GH2"/>
</dbReference>
<feature type="chain" id="PRO_5038625091" evidence="5">
    <location>
        <begin position="36"/>
        <end position="1360"/>
    </location>
</feature>
<dbReference type="Gene3D" id="2.60.120.260">
    <property type="entry name" value="Galactose-binding domain-like"/>
    <property type="match status" value="3"/>
</dbReference>
<organism evidence="7 8">
    <name type="scientific">Frondihabitans australicus</name>
    <dbReference type="NCBI Taxonomy" id="386892"/>
    <lineage>
        <taxon>Bacteria</taxon>
        <taxon>Bacillati</taxon>
        <taxon>Actinomycetota</taxon>
        <taxon>Actinomycetes</taxon>
        <taxon>Micrococcales</taxon>
        <taxon>Microbacteriaceae</taxon>
        <taxon>Frondihabitans</taxon>
    </lineage>
</organism>
<dbReference type="OrthoDB" id="5480482at2"/>
<reference evidence="7 8" key="1">
    <citation type="submission" date="2018-10" db="EMBL/GenBank/DDBJ databases">
        <title>Sequencing the genomes of 1000 actinobacteria strains.</title>
        <authorList>
            <person name="Klenk H.-P."/>
        </authorList>
    </citation>
    <scope>NUCLEOTIDE SEQUENCE [LARGE SCALE GENOMIC DNA]</scope>
    <source>
        <strain evidence="7 8">DSM 17894</strain>
    </source>
</reference>
<evidence type="ECO:0000256" key="1">
    <source>
        <dbReference type="ARBA" id="ARBA00007401"/>
    </source>
</evidence>
<comment type="similarity">
    <text evidence="1">Belongs to the glycosyl hydrolase 2 family.</text>
</comment>